<protein>
    <submittedName>
        <fullName evidence="3">Uncharacterized protein LOC115213512</fullName>
    </submittedName>
</protein>
<accession>A0A6P7SKF3</accession>
<dbReference type="AlphaFoldDB" id="A0A6P7SKF3"/>
<name>A0A6P7SKF3_9MOLL</name>
<keyword evidence="1" id="KW-0732">Signal</keyword>
<dbReference type="RefSeq" id="XP_029638381.1">
    <property type="nucleotide sequence ID" value="XM_029782521.2"/>
</dbReference>
<feature type="chain" id="PRO_5028310962" evidence="1">
    <location>
        <begin position="25"/>
        <end position="288"/>
    </location>
</feature>
<keyword evidence="2" id="KW-1185">Reference proteome</keyword>
<evidence type="ECO:0000313" key="2">
    <source>
        <dbReference type="Proteomes" id="UP000515154"/>
    </source>
</evidence>
<dbReference type="Proteomes" id="UP000515154">
    <property type="component" value="Linkage group LG6"/>
</dbReference>
<evidence type="ECO:0000256" key="1">
    <source>
        <dbReference type="SAM" id="SignalP"/>
    </source>
</evidence>
<proteinExistence type="predicted"/>
<organism evidence="2 3">
    <name type="scientific">Octopus sinensis</name>
    <name type="common">East Asian common octopus</name>
    <dbReference type="NCBI Taxonomy" id="2607531"/>
    <lineage>
        <taxon>Eukaryota</taxon>
        <taxon>Metazoa</taxon>
        <taxon>Spiralia</taxon>
        <taxon>Lophotrochozoa</taxon>
        <taxon>Mollusca</taxon>
        <taxon>Cephalopoda</taxon>
        <taxon>Coleoidea</taxon>
        <taxon>Octopodiformes</taxon>
        <taxon>Octopoda</taxon>
        <taxon>Incirrata</taxon>
        <taxon>Octopodidae</taxon>
        <taxon>Octopus</taxon>
    </lineage>
</organism>
<sequence>MMMISLLFILSTVAIAPVAGGVSAAAIEVGLETADMVVKEARSMWLHSQSTDIMKTEHIPYHCSLAASFSNLTSAKVKAMDEELQIAIAATNRVLAKARQDNRNQTMTFDDYIYLMKQNVLLKSDDGDDIIRSRFKSYSQTRFAQNSVDEEIVNEVIDWFKNEVVVDPDVLAATKIDIVDFANFVAATGAALDSLAALFVKRDYAERSVVDLGIIRYPDLDHPFFKLFRIQLFAYRKNTRIAFVQNDKSGIKGQFESKIFRPQTTVLKHMAESVRRKAMQEAQETFES</sequence>
<reference evidence="3" key="1">
    <citation type="submission" date="2025-08" db="UniProtKB">
        <authorList>
            <consortium name="RefSeq"/>
        </authorList>
    </citation>
    <scope>IDENTIFICATION</scope>
</reference>
<dbReference type="KEGG" id="osn:115213512"/>
<feature type="signal peptide" evidence="1">
    <location>
        <begin position="1"/>
        <end position="24"/>
    </location>
</feature>
<evidence type="ECO:0000313" key="3">
    <source>
        <dbReference type="RefSeq" id="XP_029638381.1"/>
    </source>
</evidence>
<gene>
    <name evidence="3" type="primary">LOC115213512</name>
</gene>